<dbReference type="Proteomes" id="UP000802392">
    <property type="component" value="Unassembled WGS sequence"/>
</dbReference>
<proteinExistence type="predicted"/>
<keyword evidence="1" id="KW-0732">Signal</keyword>
<feature type="signal peptide" evidence="1">
    <location>
        <begin position="1"/>
        <end position="26"/>
    </location>
</feature>
<keyword evidence="3" id="KW-1185">Reference proteome</keyword>
<gene>
    <name evidence="2" type="ORF">FHR86_001644</name>
</gene>
<protein>
    <recommendedName>
        <fullName evidence="4">Secreted protein</fullName>
    </recommendedName>
</protein>
<name>A0ABX0TIQ9_9MICC</name>
<accession>A0ABX0TIQ9</accession>
<sequence>MKLKRIIATAGVTVALAAGLASPAQAASYQCGWNQQWYEASGVYNHCGSGNVEVRVEFWDPYLQDSGFEYYCVPPGPTGIVRIGQYIYPTVTYVRNC</sequence>
<feature type="chain" id="PRO_5047465183" description="Secreted protein" evidence="1">
    <location>
        <begin position="27"/>
        <end position="97"/>
    </location>
</feature>
<evidence type="ECO:0000313" key="2">
    <source>
        <dbReference type="EMBL" id="NIJ01323.1"/>
    </source>
</evidence>
<evidence type="ECO:0000256" key="1">
    <source>
        <dbReference type="SAM" id="SignalP"/>
    </source>
</evidence>
<evidence type="ECO:0008006" key="4">
    <source>
        <dbReference type="Google" id="ProtNLM"/>
    </source>
</evidence>
<dbReference type="InterPro" id="IPR045935">
    <property type="entry name" value="DUF6355"/>
</dbReference>
<dbReference type="EMBL" id="JAAOZD010000003">
    <property type="protein sequence ID" value="NIJ01323.1"/>
    <property type="molecule type" value="Genomic_DNA"/>
</dbReference>
<dbReference type="Pfam" id="PF19882">
    <property type="entry name" value="DUF6355"/>
    <property type="match status" value="1"/>
</dbReference>
<evidence type="ECO:0000313" key="3">
    <source>
        <dbReference type="Proteomes" id="UP000802392"/>
    </source>
</evidence>
<organism evidence="2 3">
    <name type="scientific">Paenarthrobacter ilicis</name>
    <dbReference type="NCBI Taxonomy" id="43665"/>
    <lineage>
        <taxon>Bacteria</taxon>
        <taxon>Bacillati</taxon>
        <taxon>Actinomycetota</taxon>
        <taxon>Actinomycetes</taxon>
        <taxon>Micrococcales</taxon>
        <taxon>Micrococcaceae</taxon>
        <taxon>Paenarthrobacter</taxon>
    </lineage>
</organism>
<comment type="caution">
    <text evidence="2">The sequence shown here is derived from an EMBL/GenBank/DDBJ whole genome shotgun (WGS) entry which is preliminary data.</text>
</comment>
<dbReference type="RefSeq" id="WP_167265088.1">
    <property type="nucleotide sequence ID" value="NZ_BAAAVO010000013.1"/>
</dbReference>
<reference evidence="2 3" key="1">
    <citation type="submission" date="2020-03" db="EMBL/GenBank/DDBJ databases">
        <title>Genomic Encyclopedia of Type Strains, Phase III (KMG-III): the genomes of soil and plant-associated and newly described type strains.</title>
        <authorList>
            <person name="Whitman W."/>
        </authorList>
    </citation>
    <scope>NUCLEOTIDE SEQUENCE [LARGE SCALE GENOMIC DNA]</scope>
    <source>
        <strain evidence="2 3">CECT 4207</strain>
    </source>
</reference>